<dbReference type="Gene3D" id="2.160.20.120">
    <property type="match status" value="1"/>
</dbReference>
<sequence>MNKLLKCAALTAALSLTVHHALAADMASEARPLDARVTKVRLGGVVDLRLKQGTAPSLVVWADREDLRRVTTTQQGDTLQIDLARGTYKMRGEEHKMRVELTVPNLNEFVSQGVGTTDVSGFSGESIKLSLDGAGTVTMNSRYRNVDARLGGVGGLDLNTGDAERVELSLRGAGRLTVRGQAKMLRARLSGVGSLDAQELRADTVDVDMSGLGGASVYAKTTANLNLSGLGSAKVYGNPSSRNATSSGLGKVHWQ</sequence>
<feature type="chain" id="PRO_5021505168" evidence="1">
    <location>
        <begin position="24"/>
        <end position="255"/>
    </location>
</feature>
<organism evidence="3 4">
    <name type="scientific">Massilia horti</name>
    <dbReference type="NCBI Taxonomy" id="2562153"/>
    <lineage>
        <taxon>Bacteria</taxon>
        <taxon>Pseudomonadati</taxon>
        <taxon>Pseudomonadota</taxon>
        <taxon>Betaproteobacteria</taxon>
        <taxon>Burkholderiales</taxon>
        <taxon>Oxalobacteraceae</taxon>
        <taxon>Telluria group</taxon>
        <taxon>Massilia</taxon>
    </lineage>
</organism>
<proteinExistence type="predicted"/>
<evidence type="ECO:0000313" key="3">
    <source>
        <dbReference type="EMBL" id="TFW29733.1"/>
    </source>
</evidence>
<dbReference type="RefSeq" id="WP_135191050.1">
    <property type="nucleotide sequence ID" value="NZ_SPUM01000121.1"/>
</dbReference>
<dbReference type="Proteomes" id="UP000297258">
    <property type="component" value="Unassembled WGS sequence"/>
</dbReference>
<evidence type="ECO:0000313" key="4">
    <source>
        <dbReference type="Proteomes" id="UP000297258"/>
    </source>
</evidence>
<feature type="domain" description="Putative auto-transporter adhesin head GIN" evidence="2">
    <location>
        <begin position="38"/>
        <end position="239"/>
    </location>
</feature>
<dbReference type="Pfam" id="PF10988">
    <property type="entry name" value="DUF2807"/>
    <property type="match status" value="1"/>
</dbReference>
<keyword evidence="1" id="KW-0732">Signal</keyword>
<evidence type="ECO:0000259" key="2">
    <source>
        <dbReference type="Pfam" id="PF10988"/>
    </source>
</evidence>
<protein>
    <submittedName>
        <fullName evidence="3">DUF2807 domain-containing protein</fullName>
    </submittedName>
</protein>
<evidence type="ECO:0000256" key="1">
    <source>
        <dbReference type="SAM" id="SignalP"/>
    </source>
</evidence>
<feature type="signal peptide" evidence="1">
    <location>
        <begin position="1"/>
        <end position="23"/>
    </location>
</feature>
<name>A0A4Y9SYN1_9BURK</name>
<dbReference type="PANTHER" id="PTHR39200:SF1">
    <property type="entry name" value="AUTO-TRANSPORTER ADHESIN HEAD GIN DOMAIN-CONTAINING PROTEIN-RELATED"/>
    <property type="match status" value="1"/>
</dbReference>
<dbReference type="InterPro" id="IPR021255">
    <property type="entry name" value="DUF2807"/>
</dbReference>
<dbReference type="OrthoDB" id="8706990at2"/>
<reference evidence="3 4" key="1">
    <citation type="submission" date="2019-03" db="EMBL/GenBank/DDBJ databases">
        <title>Draft genome of Massilia hortus sp. nov., a novel bacterial species of the Oxalobacteraceae family.</title>
        <authorList>
            <person name="Peta V."/>
            <person name="Raths R."/>
            <person name="Bucking H."/>
        </authorList>
    </citation>
    <scope>NUCLEOTIDE SEQUENCE [LARGE SCALE GENOMIC DNA]</scope>
    <source>
        <strain evidence="3 4">ONC3</strain>
    </source>
</reference>
<dbReference type="AlphaFoldDB" id="A0A4Y9SYN1"/>
<dbReference type="PANTHER" id="PTHR39200">
    <property type="entry name" value="HYPOTHETICAL EXPORTED PROTEIN"/>
    <property type="match status" value="1"/>
</dbReference>
<dbReference type="EMBL" id="SPUM01000121">
    <property type="protein sequence ID" value="TFW29733.1"/>
    <property type="molecule type" value="Genomic_DNA"/>
</dbReference>
<keyword evidence="4" id="KW-1185">Reference proteome</keyword>
<gene>
    <name evidence="3" type="ORF">E4O92_18090</name>
</gene>
<accession>A0A4Y9SYN1</accession>
<comment type="caution">
    <text evidence="3">The sequence shown here is derived from an EMBL/GenBank/DDBJ whole genome shotgun (WGS) entry which is preliminary data.</text>
</comment>